<gene>
    <name evidence="2" type="ORF">PR001_g30789</name>
    <name evidence="3" type="ORF">PR002_g28512</name>
    <name evidence="4" type="ORF">PR003_g30813</name>
</gene>
<feature type="region of interest" description="Disordered" evidence="1">
    <location>
        <begin position="1"/>
        <end position="141"/>
    </location>
</feature>
<proteinExistence type="predicted"/>
<reference evidence="5 7" key="1">
    <citation type="submission" date="2018-09" db="EMBL/GenBank/DDBJ databases">
        <title>Genomic investigation of the strawberry pathogen Phytophthora fragariae indicates pathogenicity is determined by transcriptional variation in three key races.</title>
        <authorList>
            <person name="Adams T.M."/>
            <person name="Armitage A.D."/>
            <person name="Sobczyk M.K."/>
            <person name="Bates H.J."/>
            <person name="Dunwell J.M."/>
            <person name="Nellist C.F."/>
            <person name="Harrison R.J."/>
        </authorList>
    </citation>
    <scope>NUCLEOTIDE SEQUENCE [LARGE SCALE GENOMIC DNA]</scope>
    <source>
        <strain evidence="2 5">SCRP249</strain>
        <strain evidence="3 7">SCRP324</strain>
        <strain evidence="4 6">SCRP333</strain>
    </source>
</reference>
<feature type="compositionally biased region" description="Basic residues" evidence="1">
    <location>
        <begin position="107"/>
        <end position="120"/>
    </location>
</feature>
<evidence type="ECO:0000313" key="5">
    <source>
        <dbReference type="Proteomes" id="UP000429607"/>
    </source>
</evidence>
<protein>
    <submittedName>
        <fullName evidence="3">Uncharacterized protein</fullName>
    </submittedName>
</protein>
<organism evidence="3 7">
    <name type="scientific">Phytophthora rubi</name>
    <dbReference type="NCBI Taxonomy" id="129364"/>
    <lineage>
        <taxon>Eukaryota</taxon>
        <taxon>Sar</taxon>
        <taxon>Stramenopiles</taxon>
        <taxon>Oomycota</taxon>
        <taxon>Peronosporomycetes</taxon>
        <taxon>Peronosporales</taxon>
        <taxon>Peronosporaceae</taxon>
        <taxon>Phytophthora</taxon>
    </lineage>
</organism>
<evidence type="ECO:0000313" key="3">
    <source>
        <dbReference type="EMBL" id="KAE8965981.1"/>
    </source>
</evidence>
<evidence type="ECO:0000313" key="6">
    <source>
        <dbReference type="Proteomes" id="UP000434957"/>
    </source>
</evidence>
<name>A0A6A3H914_9STRA</name>
<dbReference type="Proteomes" id="UP000429607">
    <property type="component" value="Unassembled WGS sequence"/>
</dbReference>
<evidence type="ECO:0000256" key="1">
    <source>
        <dbReference type="SAM" id="MobiDB-lite"/>
    </source>
</evidence>
<dbReference type="Proteomes" id="UP000434957">
    <property type="component" value="Unassembled WGS sequence"/>
</dbReference>
<evidence type="ECO:0000313" key="2">
    <source>
        <dbReference type="EMBL" id="KAE8959236.1"/>
    </source>
</evidence>
<evidence type="ECO:0000313" key="7">
    <source>
        <dbReference type="Proteomes" id="UP000435112"/>
    </source>
</evidence>
<dbReference type="Proteomes" id="UP000435112">
    <property type="component" value="Unassembled WGS sequence"/>
</dbReference>
<feature type="compositionally biased region" description="Polar residues" evidence="1">
    <location>
        <begin position="43"/>
        <end position="54"/>
    </location>
</feature>
<evidence type="ECO:0000313" key="4">
    <source>
        <dbReference type="EMBL" id="KAE9270451.1"/>
    </source>
</evidence>
<keyword evidence="6" id="KW-1185">Reference proteome</keyword>
<dbReference type="EMBL" id="QXFV01007255">
    <property type="protein sequence ID" value="KAE8959236.1"/>
    <property type="molecule type" value="Genomic_DNA"/>
</dbReference>
<dbReference type="EMBL" id="QXFT01005998">
    <property type="protein sequence ID" value="KAE9270451.1"/>
    <property type="molecule type" value="Genomic_DNA"/>
</dbReference>
<sequence length="176" mass="18978">MVPRPGSTTSNDGLTIQEALEAGAQSAGRSPTAREHSERPVASWSSEGTFTTGHGASDDQEGYEEQFAVPDTAPDEGAAKGRDASRGPTGRKPAKADDQQPSTAKAATKRKVSKKTKKKLRAPDSAEESMSKPQGKDTGRQYTAEEVRYVVARTELFRLLEQDPILVFVKPMLMSN</sequence>
<feature type="compositionally biased region" description="Polar residues" evidence="1">
    <location>
        <begin position="1"/>
        <end position="14"/>
    </location>
</feature>
<dbReference type="OrthoDB" id="127417at2759"/>
<dbReference type="AlphaFoldDB" id="A0A6A3H914"/>
<accession>A0A6A3H914</accession>
<dbReference type="EMBL" id="QXFU01005027">
    <property type="protein sequence ID" value="KAE8965981.1"/>
    <property type="molecule type" value="Genomic_DNA"/>
</dbReference>
<comment type="caution">
    <text evidence="3">The sequence shown here is derived from an EMBL/GenBank/DDBJ whole genome shotgun (WGS) entry which is preliminary data.</text>
</comment>